<dbReference type="InterPro" id="IPR036249">
    <property type="entry name" value="Thioredoxin-like_sf"/>
</dbReference>
<dbReference type="Gene3D" id="3.40.30.10">
    <property type="entry name" value="Glutaredoxin"/>
    <property type="match status" value="1"/>
</dbReference>
<feature type="chain" id="PRO_5046693393" description="Thioredoxin domain-containing protein" evidence="1">
    <location>
        <begin position="24"/>
        <end position="177"/>
    </location>
</feature>
<evidence type="ECO:0000313" key="4">
    <source>
        <dbReference type="Proteomes" id="UP001156670"/>
    </source>
</evidence>
<dbReference type="PANTHER" id="PTHR42852:SF17">
    <property type="entry name" value="THIOREDOXIN-LIKE PROTEIN HI_1115"/>
    <property type="match status" value="1"/>
</dbReference>
<protein>
    <recommendedName>
        <fullName evidence="2">Thioredoxin domain-containing protein</fullName>
    </recommendedName>
</protein>
<dbReference type="SUPFAM" id="SSF52833">
    <property type="entry name" value="Thioredoxin-like"/>
    <property type="match status" value="1"/>
</dbReference>
<name>A0ABQ5XUI3_9GAMM</name>
<gene>
    <name evidence="3" type="ORF">GCM10007901_33790</name>
</gene>
<feature type="domain" description="Thioredoxin" evidence="2">
    <location>
        <begin position="25"/>
        <end position="166"/>
    </location>
</feature>
<keyword evidence="1" id="KW-0732">Signal</keyword>
<dbReference type="PANTHER" id="PTHR42852">
    <property type="entry name" value="THIOL:DISULFIDE INTERCHANGE PROTEIN DSBE"/>
    <property type="match status" value="1"/>
</dbReference>
<evidence type="ECO:0000313" key="3">
    <source>
        <dbReference type="EMBL" id="GLQ94427.1"/>
    </source>
</evidence>
<dbReference type="Proteomes" id="UP001156670">
    <property type="component" value="Unassembled WGS sequence"/>
</dbReference>
<accession>A0ABQ5XUI3</accession>
<evidence type="ECO:0000259" key="2">
    <source>
        <dbReference type="PROSITE" id="PS51352"/>
    </source>
</evidence>
<reference evidence="4" key="1">
    <citation type="journal article" date="2019" name="Int. J. Syst. Evol. Microbiol.">
        <title>The Global Catalogue of Microorganisms (GCM) 10K type strain sequencing project: providing services to taxonomists for standard genome sequencing and annotation.</title>
        <authorList>
            <consortium name="The Broad Institute Genomics Platform"/>
            <consortium name="The Broad Institute Genome Sequencing Center for Infectious Disease"/>
            <person name="Wu L."/>
            <person name="Ma J."/>
        </authorList>
    </citation>
    <scope>NUCLEOTIDE SEQUENCE [LARGE SCALE GENOMIC DNA]</scope>
    <source>
        <strain evidence="4">NBRC 111980</strain>
    </source>
</reference>
<dbReference type="RefSeq" id="WP_284322127.1">
    <property type="nucleotide sequence ID" value="NZ_BSOB01000046.1"/>
</dbReference>
<dbReference type="InterPro" id="IPR013740">
    <property type="entry name" value="Redoxin"/>
</dbReference>
<dbReference type="InterPro" id="IPR050553">
    <property type="entry name" value="Thioredoxin_ResA/DsbE_sf"/>
</dbReference>
<comment type="caution">
    <text evidence="3">The sequence shown here is derived from an EMBL/GenBank/DDBJ whole genome shotgun (WGS) entry which is preliminary data.</text>
</comment>
<sequence>MPAFLKRCLFVIPLLLSAAVAQAGVAVGDTPPDLLGKTRAGDVIHVGDMHGKVVVIAFWASWCKYCQQELPVLSGIQKLVSPQQLQIVAVNVDDHDTFLKLSRALGKVTPNLIYTFDKGPVSKAYGADTIPRTWLIDRDGKVAYVHVGYDDDTLHDLADEINGLLAKPAQPVASPSS</sequence>
<dbReference type="Pfam" id="PF08534">
    <property type="entry name" value="Redoxin"/>
    <property type="match status" value="1"/>
</dbReference>
<evidence type="ECO:0000256" key="1">
    <source>
        <dbReference type="SAM" id="SignalP"/>
    </source>
</evidence>
<keyword evidence="4" id="KW-1185">Reference proteome</keyword>
<dbReference type="CDD" id="cd02966">
    <property type="entry name" value="TlpA_like_family"/>
    <property type="match status" value="1"/>
</dbReference>
<dbReference type="InterPro" id="IPR013766">
    <property type="entry name" value="Thioredoxin_domain"/>
</dbReference>
<feature type="signal peptide" evidence="1">
    <location>
        <begin position="1"/>
        <end position="23"/>
    </location>
</feature>
<dbReference type="PROSITE" id="PS51352">
    <property type="entry name" value="THIOREDOXIN_2"/>
    <property type="match status" value="1"/>
</dbReference>
<dbReference type="EMBL" id="BSOB01000046">
    <property type="protein sequence ID" value="GLQ94427.1"/>
    <property type="molecule type" value="Genomic_DNA"/>
</dbReference>
<organism evidence="3 4">
    <name type="scientific">Dyella acidisoli</name>
    <dbReference type="NCBI Taxonomy" id="1867834"/>
    <lineage>
        <taxon>Bacteria</taxon>
        <taxon>Pseudomonadati</taxon>
        <taxon>Pseudomonadota</taxon>
        <taxon>Gammaproteobacteria</taxon>
        <taxon>Lysobacterales</taxon>
        <taxon>Rhodanobacteraceae</taxon>
        <taxon>Dyella</taxon>
    </lineage>
</organism>
<proteinExistence type="predicted"/>